<sequence length="73" mass="7461">MSQTTMHAPDRANVQASAKSDGHRRGCCRASLFVAAREVCTTNRTMCLAVGAMTGLAALVVALAVGVDVIGAV</sequence>
<keyword evidence="2" id="KW-1133">Transmembrane helix</keyword>
<proteinExistence type="predicted"/>
<evidence type="ECO:0000313" key="3">
    <source>
        <dbReference type="EMBL" id="SDF79359.1"/>
    </source>
</evidence>
<reference evidence="3 4" key="1">
    <citation type="submission" date="2016-10" db="EMBL/GenBank/DDBJ databases">
        <authorList>
            <person name="de Groot N.N."/>
        </authorList>
    </citation>
    <scope>NUCLEOTIDE SEQUENCE [LARGE SCALE GENOMIC DNA]</scope>
    <source>
        <strain evidence="3 4">DSM 25584</strain>
    </source>
</reference>
<feature type="region of interest" description="Disordered" evidence="1">
    <location>
        <begin position="1"/>
        <end position="25"/>
    </location>
</feature>
<dbReference type="EMBL" id="FNCE01000002">
    <property type="protein sequence ID" value="SDF79359.1"/>
    <property type="molecule type" value="Genomic_DNA"/>
</dbReference>
<evidence type="ECO:0000256" key="2">
    <source>
        <dbReference type="SAM" id="Phobius"/>
    </source>
</evidence>
<gene>
    <name evidence="3" type="ORF">SAMN05216241_102374</name>
</gene>
<name>A0A1G7P161_9PROT</name>
<organism evidence="3 4">
    <name type="scientific">Limimonas halophila</name>
    <dbReference type="NCBI Taxonomy" id="1082479"/>
    <lineage>
        <taxon>Bacteria</taxon>
        <taxon>Pseudomonadati</taxon>
        <taxon>Pseudomonadota</taxon>
        <taxon>Alphaproteobacteria</taxon>
        <taxon>Rhodospirillales</taxon>
        <taxon>Rhodovibrionaceae</taxon>
        <taxon>Limimonas</taxon>
    </lineage>
</organism>
<keyword evidence="2" id="KW-0812">Transmembrane</keyword>
<dbReference type="AlphaFoldDB" id="A0A1G7P161"/>
<evidence type="ECO:0000313" key="4">
    <source>
        <dbReference type="Proteomes" id="UP000199415"/>
    </source>
</evidence>
<keyword evidence="2" id="KW-0472">Membrane</keyword>
<protein>
    <submittedName>
        <fullName evidence="3">Uncharacterized protein</fullName>
    </submittedName>
</protein>
<feature type="transmembrane region" description="Helical" evidence="2">
    <location>
        <begin position="46"/>
        <end position="67"/>
    </location>
</feature>
<dbReference type="RefSeq" id="WP_090018988.1">
    <property type="nucleotide sequence ID" value="NZ_FNCE01000002.1"/>
</dbReference>
<evidence type="ECO:0000256" key="1">
    <source>
        <dbReference type="SAM" id="MobiDB-lite"/>
    </source>
</evidence>
<keyword evidence="4" id="KW-1185">Reference proteome</keyword>
<dbReference type="Proteomes" id="UP000199415">
    <property type="component" value="Unassembled WGS sequence"/>
</dbReference>
<accession>A0A1G7P161</accession>